<evidence type="ECO:0000313" key="2">
    <source>
        <dbReference type="EMBL" id="KZO99504.1"/>
    </source>
</evidence>
<dbReference type="Proteomes" id="UP000076738">
    <property type="component" value="Unassembled WGS sequence"/>
</dbReference>
<gene>
    <name evidence="2" type="ORF">CALVIDRAFT_534496</name>
</gene>
<reference evidence="2 3" key="1">
    <citation type="journal article" date="2016" name="Mol. Biol. Evol.">
        <title>Comparative Genomics of Early-Diverging Mushroom-Forming Fungi Provides Insights into the Origins of Lignocellulose Decay Capabilities.</title>
        <authorList>
            <person name="Nagy L.G."/>
            <person name="Riley R."/>
            <person name="Tritt A."/>
            <person name="Adam C."/>
            <person name="Daum C."/>
            <person name="Floudas D."/>
            <person name="Sun H."/>
            <person name="Yadav J.S."/>
            <person name="Pangilinan J."/>
            <person name="Larsson K.H."/>
            <person name="Matsuura K."/>
            <person name="Barry K."/>
            <person name="Labutti K."/>
            <person name="Kuo R."/>
            <person name="Ohm R.A."/>
            <person name="Bhattacharya S.S."/>
            <person name="Shirouzu T."/>
            <person name="Yoshinaga Y."/>
            <person name="Martin F.M."/>
            <person name="Grigoriev I.V."/>
            <person name="Hibbett D.S."/>
        </authorList>
    </citation>
    <scope>NUCLEOTIDE SEQUENCE [LARGE SCALE GENOMIC DNA]</scope>
    <source>
        <strain evidence="2 3">TUFC12733</strain>
    </source>
</reference>
<feature type="transmembrane region" description="Helical" evidence="1">
    <location>
        <begin position="51"/>
        <end position="68"/>
    </location>
</feature>
<feature type="transmembrane region" description="Helical" evidence="1">
    <location>
        <begin position="7"/>
        <end position="31"/>
    </location>
</feature>
<dbReference type="STRING" id="1330018.A0A167Q7U3"/>
<evidence type="ECO:0000256" key="1">
    <source>
        <dbReference type="SAM" id="Phobius"/>
    </source>
</evidence>
<proteinExistence type="predicted"/>
<evidence type="ECO:0000313" key="3">
    <source>
        <dbReference type="Proteomes" id="UP000076738"/>
    </source>
</evidence>
<feature type="transmembrane region" description="Helical" evidence="1">
    <location>
        <begin position="80"/>
        <end position="102"/>
    </location>
</feature>
<protein>
    <recommendedName>
        <fullName evidence="4">Tetraspanin</fullName>
    </recommendedName>
</protein>
<sequence length="218" mass="24095">MISRKLVGVWSFLLVCLVAAGVLSLVLGILWKQPDLLRNLIISTSDTTAGIALGVTFLVTALFAVIAIMQPNANTMLLHVLNWVLIGVGLEVVSIGTFIWYYTLTERADFDDLWLVQSSDNIVQLQNFFQCCGYFNGTDHAVYQGFCANVATAMNNSGCVVPLTGDADVQLNNIFTTIYGFMFIIILFFLATACVINKRVELERFMRIDEKRGGTGFV</sequence>
<dbReference type="AlphaFoldDB" id="A0A167Q7U3"/>
<keyword evidence="1" id="KW-0472">Membrane</keyword>
<feature type="transmembrane region" description="Helical" evidence="1">
    <location>
        <begin position="178"/>
        <end position="197"/>
    </location>
</feature>
<keyword evidence="3" id="KW-1185">Reference proteome</keyword>
<accession>A0A167Q7U3</accession>
<keyword evidence="1" id="KW-0812">Transmembrane</keyword>
<dbReference type="OrthoDB" id="2279611at2759"/>
<keyword evidence="1" id="KW-1133">Transmembrane helix</keyword>
<evidence type="ECO:0008006" key="4">
    <source>
        <dbReference type="Google" id="ProtNLM"/>
    </source>
</evidence>
<dbReference type="EMBL" id="KV417272">
    <property type="protein sequence ID" value="KZO99504.1"/>
    <property type="molecule type" value="Genomic_DNA"/>
</dbReference>
<organism evidence="2 3">
    <name type="scientific">Calocera viscosa (strain TUFC12733)</name>
    <dbReference type="NCBI Taxonomy" id="1330018"/>
    <lineage>
        <taxon>Eukaryota</taxon>
        <taxon>Fungi</taxon>
        <taxon>Dikarya</taxon>
        <taxon>Basidiomycota</taxon>
        <taxon>Agaricomycotina</taxon>
        <taxon>Dacrymycetes</taxon>
        <taxon>Dacrymycetales</taxon>
        <taxon>Dacrymycetaceae</taxon>
        <taxon>Calocera</taxon>
    </lineage>
</organism>
<name>A0A167Q7U3_CALVF</name>